<dbReference type="PANTHER" id="PTHR34825">
    <property type="entry name" value="CONSERVED PROTEIN, WITH A WEAK D-GALACTARATE DEHYDRATASE/ALTRONATE HYDROLASE DOMAIN"/>
    <property type="match status" value="1"/>
</dbReference>
<name>A0A3N2QCG0_9BACT</name>
<gene>
    <name evidence="1" type="ORF">EDM02_02535</name>
</gene>
<evidence type="ECO:0000313" key="1">
    <source>
        <dbReference type="EMBL" id="ROT47503.1"/>
    </source>
</evidence>
<proteinExistence type="predicted"/>
<dbReference type="AlphaFoldDB" id="A0A3N2QCG0"/>
<dbReference type="InterPro" id="IPR012547">
    <property type="entry name" value="PDDEXK_9"/>
</dbReference>
<dbReference type="Proteomes" id="UP000270927">
    <property type="component" value="Unassembled WGS sequence"/>
</dbReference>
<dbReference type="EMBL" id="RARA01000023">
    <property type="protein sequence ID" value="ROT47503.1"/>
    <property type="molecule type" value="Genomic_DNA"/>
</dbReference>
<protein>
    <recommendedName>
        <fullName evidence="3">AAA-ATPase-like domain-containing protein</fullName>
    </recommendedName>
</protein>
<dbReference type="Pfam" id="PF08011">
    <property type="entry name" value="PDDEXK_9"/>
    <property type="match status" value="1"/>
</dbReference>
<sequence>MSLLLFSGYLNPTVVSAERHIYGLSIPNQEVKYIYETRVLQWVTDQLNIDSSKYYSFVHLLPAGHIETFKEQLQTLLYRATSFFQTGSTKAELFYSGFMLGMLHMLCADYSIESERETGSGRADMLLIPQVGRNDNALIIEYKTTKTLENLDAVAQAGLAQIIAKQYHTKVKTYPHVRKITSIALAFCGKEVTLAYRVDEVNAYRE</sequence>
<keyword evidence="2" id="KW-1185">Reference proteome</keyword>
<dbReference type="PANTHER" id="PTHR34825:SF1">
    <property type="entry name" value="AAA-ATPASE-LIKE DOMAIN-CONTAINING PROTEIN"/>
    <property type="match status" value="1"/>
</dbReference>
<accession>A0A3N2QCG0</accession>
<reference evidence="1 2" key="1">
    <citation type="submission" date="2018-09" db="EMBL/GenBank/DDBJ databases">
        <title>Comparative Genomics of Wolbachia-Cardinium Dual Endosymbiosis in a Plant-Parasitic Nematode.</title>
        <authorList>
            <person name="Brown A.M.V."/>
            <person name="Wasala S.K."/>
            <person name="Howe D.K."/>
            <person name="Peetz A.B."/>
            <person name="Zasada I.A."/>
            <person name="Denver D.R."/>
        </authorList>
    </citation>
    <scope>NUCLEOTIDE SEQUENCE [LARGE SCALE GENOMIC DNA]</scope>
    <source>
        <strain evidence="1 2">Pp_1</strain>
    </source>
</reference>
<comment type="caution">
    <text evidence="1">The sequence shown here is derived from an EMBL/GenBank/DDBJ whole genome shotgun (WGS) entry which is preliminary data.</text>
</comment>
<organism evidence="1 2">
    <name type="scientific">Candidatus Cardinium hertigii</name>
    <dbReference type="NCBI Taxonomy" id="247481"/>
    <lineage>
        <taxon>Bacteria</taxon>
        <taxon>Pseudomonadati</taxon>
        <taxon>Bacteroidota</taxon>
        <taxon>Cytophagia</taxon>
        <taxon>Cytophagales</taxon>
        <taxon>Amoebophilaceae</taxon>
        <taxon>Candidatus Cardinium</taxon>
    </lineage>
</organism>
<evidence type="ECO:0008006" key="3">
    <source>
        <dbReference type="Google" id="ProtNLM"/>
    </source>
</evidence>
<evidence type="ECO:0000313" key="2">
    <source>
        <dbReference type="Proteomes" id="UP000270927"/>
    </source>
</evidence>